<keyword evidence="2" id="KW-1185">Reference proteome</keyword>
<reference evidence="2" key="1">
    <citation type="journal article" date="2023" name="Nat. Plants">
        <title>Single-cell RNA sequencing provides a high-resolution roadmap for understanding the multicellular compartmentation of specialized metabolism.</title>
        <authorList>
            <person name="Sun S."/>
            <person name="Shen X."/>
            <person name="Li Y."/>
            <person name="Li Y."/>
            <person name="Wang S."/>
            <person name="Li R."/>
            <person name="Zhang H."/>
            <person name="Shen G."/>
            <person name="Guo B."/>
            <person name="Wei J."/>
            <person name="Xu J."/>
            <person name="St-Pierre B."/>
            <person name="Chen S."/>
            <person name="Sun C."/>
        </authorList>
    </citation>
    <scope>NUCLEOTIDE SEQUENCE [LARGE SCALE GENOMIC DNA]</scope>
</reference>
<dbReference type="Proteomes" id="UP001060085">
    <property type="component" value="Linkage Group LG05"/>
</dbReference>
<protein>
    <submittedName>
        <fullName evidence="1">Uncharacterized protein</fullName>
    </submittedName>
</protein>
<proteinExistence type="predicted"/>
<accession>A0ACC0AN50</accession>
<evidence type="ECO:0000313" key="2">
    <source>
        <dbReference type="Proteomes" id="UP001060085"/>
    </source>
</evidence>
<name>A0ACC0AN50_CATRO</name>
<gene>
    <name evidence="1" type="ORF">M9H77_20171</name>
</gene>
<dbReference type="EMBL" id="CM044705">
    <property type="protein sequence ID" value="KAI5660848.1"/>
    <property type="molecule type" value="Genomic_DNA"/>
</dbReference>
<comment type="caution">
    <text evidence="1">The sequence shown here is derived from an EMBL/GenBank/DDBJ whole genome shotgun (WGS) entry which is preliminary data.</text>
</comment>
<sequence length="102" mass="11390">MVTVIVNRDHAFRNQVGDLILRCCCIFEEKSCIVKKMPGYNSVGPKAKNLLVAGGLTGFVFGTYFYTMRAVGSIDEVQSAIDRLEVEKRREEEKETIVASKA</sequence>
<evidence type="ECO:0000313" key="1">
    <source>
        <dbReference type="EMBL" id="KAI5660848.1"/>
    </source>
</evidence>
<organism evidence="1 2">
    <name type="scientific">Catharanthus roseus</name>
    <name type="common">Madagascar periwinkle</name>
    <name type="synonym">Vinca rosea</name>
    <dbReference type="NCBI Taxonomy" id="4058"/>
    <lineage>
        <taxon>Eukaryota</taxon>
        <taxon>Viridiplantae</taxon>
        <taxon>Streptophyta</taxon>
        <taxon>Embryophyta</taxon>
        <taxon>Tracheophyta</taxon>
        <taxon>Spermatophyta</taxon>
        <taxon>Magnoliopsida</taxon>
        <taxon>eudicotyledons</taxon>
        <taxon>Gunneridae</taxon>
        <taxon>Pentapetalae</taxon>
        <taxon>asterids</taxon>
        <taxon>lamiids</taxon>
        <taxon>Gentianales</taxon>
        <taxon>Apocynaceae</taxon>
        <taxon>Rauvolfioideae</taxon>
        <taxon>Vinceae</taxon>
        <taxon>Catharanthinae</taxon>
        <taxon>Catharanthus</taxon>
    </lineage>
</organism>